<dbReference type="Gene3D" id="2.60.120.1060">
    <property type="entry name" value="NPCBM/NEW2 domain"/>
    <property type="match status" value="1"/>
</dbReference>
<evidence type="ECO:0000313" key="2">
    <source>
        <dbReference type="EMBL" id="SCE91990.1"/>
    </source>
</evidence>
<proteinExistence type="predicted"/>
<feature type="domain" description="Glycosyl hydrolase family 98 putative carbohydrate-binding module" evidence="1">
    <location>
        <begin position="2"/>
        <end position="87"/>
    </location>
</feature>
<dbReference type="EMBL" id="FMCS01000003">
    <property type="protein sequence ID" value="SCE91990.1"/>
    <property type="molecule type" value="Genomic_DNA"/>
</dbReference>
<dbReference type="Pfam" id="PF08305">
    <property type="entry name" value="NPCBM"/>
    <property type="match status" value="1"/>
</dbReference>
<gene>
    <name evidence="2" type="ORF">GA0070214_103283</name>
</gene>
<dbReference type="InterPro" id="IPR013222">
    <property type="entry name" value="Glyco_hyd_98_carb-bd"/>
</dbReference>
<keyword evidence="3" id="KW-1185">Reference proteome</keyword>
<accession>A0A1C4W710</accession>
<evidence type="ECO:0000259" key="1">
    <source>
        <dbReference type="Pfam" id="PF08305"/>
    </source>
</evidence>
<name>A0A1C4W710_9ACTN</name>
<dbReference type="AlphaFoldDB" id="A0A1C4W710"/>
<evidence type="ECO:0000313" key="3">
    <source>
        <dbReference type="Proteomes" id="UP000199629"/>
    </source>
</evidence>
<sequence>MKGKVYQNAVRMDCSSSYKEEMEYALEGRYARLSGVVGMDDKSVNGDVVTHVNIYNERNQLLKKFSAPIYEPYSLNLDVRNVYRLRIECRLNDPRRNFSLDMPMSMALTLFS</sequence>
<protein>
    <submittedName>
        <fullName evidence="2">NPCBM/NEW2 domain-containing protein</fullName>
    </submittedName>
</protein>
<dbReference type="InterPro" id="IPR038637">
    <property type="entry name" value="NPCBM_sf"/>
</dbReference>
<reference evidence="3" key="1">
    <citation type="submission" date="2016-06" db="EMBL/GenBank/DDBJ databases">
        <authorList>
            <person name="Varghese N."/>
            <person name="Submissions Spin"/>
        </authorList>
    </citation>
    <scope>NUCLEOTIDE SEQUENCE [LARGE SCALE GENOMIC DNA]</scope>
    <source>
        <strain evidence="3">DSM 45246</strain>
    </source>
</reference>
<dbReference type="Proteomes" id="UP000199629">
    <property type="component" value="Unassembled WGS sequence"/>
</dbReference>
<organism evidence="2 3">
    <name type="scientific">Micromonospora chaiyaphumensis</name>
    <dbReference type="NCBI Taxonomy" id="307119"/>
    <lineage>
        <taxon>Bacteria</taxon>
        <taxon>Bacillati</taxon>
        <taxon>Actinomycetota</taxon>
        <taxon>Actinomycetes</taxon>
        <taxon>Micromonosporales</taxon>
        <taxon>Micromonosporaceae</taxon>
        <taxon>Micromonospora</taxon>
    </lineage>
</organism>